<evidence type="ECO:0000313" key="2">
    <source>
        <dbReference type="Proteomes" id="UP001215280"/>
    </source>
</evidence>
<protein>
    <submittedName>
        <fullName evidence="1">Uncharacterized protein</fullName>
    </submittedName>
</protein>
<sequence length="133" mass="15290">MATNFDALVRTRWPKFVKVAYRVRTMLTWAWSEPIVFALVLGRTLQSAKQWHLKGNMAEEMPATALKYKQLHSEQGELVWMPTVLNTVQQWGKANVNVMDLEEGDNNPDKTSTVLTRESPDKRLGWAEFGIKL</sequence>
<name>A0AAD7I232_9AGAR</name>
<comment type="caution">
    <text evidence="1">The sequence shown here is derived from an EMBL/GenBank/DDBJ whole genome shotgun (WGS) entry which is preliminary data.</text>
</comment>
<dbReference type="EMBL" id="JARJLG010000168">
    <property type="protein sequence ID" value="KAJ7733386.1"/>
    <property type="molecule type" value="Genomic_DNA"/>
</dbReference>
<dbReference type="AlphaFoldDB" id="A0AAD7I232"/>
<keyword evidence="2" id="KW-1185">Reference proteome</keyword>
<proteinExistence type="predicted"/>
<gene>
    <name evidence="1" type="ORF">DFH07DRAFT_780607</name>
</gene>
<evidence type="ECO:0000313" key="1">
    <source>
        <dbReference type="EMBL" id="KAJ7733386.1"/>
    </source>
</evidence>
<reference evidence="1" key="1">
    <citation type="submission" date="2023-03" db="EMBL/GenBank/DDBJ databases">
        <title>Massive genome expansion in bonnet fungi (Mycena s.s.) driven by repeated elements and novel gene families across ecological guilds.</title>
        <authorList>
            <consortium name="Lawrence Berkeley National Laboratory"/>
            <person name="Harder C.B."/>
            <person name="Miyauchi S."/>
            <person name="Viragh M."/>
            <person name="Kuo A."/>
            <person name="Thoen E."/>
            <person name="Andreopoulos B."/>
            <person name="Lu D."/>
            <person name="Skrede I."/>
            <person name="Drula E."/>
            <person name="Henrissat B."/>
            <person name="Morin E."/>
            <person name="Kohler A."/>
            <person name="Barry K."/>
            <person name="LaButti K."/>
            <person name="Morin E."/>
            <person name="Salamov A."/>
            <person name="Lipzen A."/>
            <person name="Mereny Z."/>
            <person name="Hegedus B."/>
            <person name="Baldrian P."/>
            <person name="Stursova M."/>
            <person name="Weitz H."/>
            <person name="Taylor A."/>
            <person name="Grigoriev I.V."/>
            <person name="Nagy L.G."/>
            <person name="Martin F."/>
            <person name="Kauserud H."/>
        </authorList>
    </citation>
    <scope>NUCLEOTIDE SEQUENCE</scope>
    <source>
        <strain evidence="1">CBHHK188m</strain>
    </source>
</reference>
<dbReference type="Proteomes" id="UP001215280">
    <property type="component" value="Unassembled WGS sequence"/>
</dbReference>
<accession>A0AAD7I232</accession>
<organism evidence="1 2">
    <name type="scientific">Mycena maculata</name>
    <dbReference type="NCBI Taxonomy" id="230809"/>
    <lineage>
        <taxon>Eukaryota</taxon>
        <taxon>Fungi</taxon>
        <taxon>Dikarya</taxon>
        <taxon>Basidiomycota</taxon>
        <taxon>Agaricomycotina</taxon>
        <taxon>Agaricomycetes</taxon>
        <taxon>Agaricomycetidae</taxon>
        <taxon>Agaricales</taxon>
        <taxon>Marasmiineae</taxon>
        <taxon>Mycenaceae</taxon>
        <taxon>Mycena</taxon>
    </lineage>
</organism>